<dbReference type="InterPro" id="IPR006583">
    <property type="entry name" value="PAN-3_domain"/>
</dbReference>
<dbReference type="InterPro" id="IPR016187">
    <property type="entry name" value="CTDL_fold"/>
</dbReference>
<sequence>MTLAYTLVFTGLSLISLVHSENLNKMVLIHGEPRTFTNYSMSSLNWNSCMSYCYQMLTCIAVHYYDQNPECQIFEIGKINDLKQLDAYSGKIMAVKVLMLSDPTQCSSTSDGNSMRGEISTESSYQNYNITVDQDIWTISASPLYTCPDSFKLFHRVLGMWCMGVILKQNPNGINQIDSTQLCADKYNAILSGFDSTPEKRWVVDLANTVIYPNPPYKFNAYWVNGIRKDICRYSNQTQNPECQDKNAFDITDPTMSTLNAYVWAPYQPDGMQNNLGTSNCLLFRVGPQDGAGVDDRPYVDFFQKL</sequence>
<evidence type="ECO:0000256" key="1">
    <source>
        <dbReference type="SAM" id="SignalP"/>
    </source>
</evidence>
<feature type="domain" description="PAN-3" evidence="2">
    <location>
        <begin position="7"/>
        <end position="146"/>
    </location>
</feature>
<dbReference type="SUPFAM" id="SSF57414">
    <property type="entry name" value="Hairpin loop containing domain-like"/>
    <property type="match status" value="1"/>
</dbReference>
<dbReference type="eggNOG" id="KOG4297">
    <property type="taxonomic scope" value="Eukaryota"/>
</dbReference>
<dbReference type="HOGENOM" id="CLU_045736_2_0_1"/>
<dbReference type="EMBL" id="DS268411">
    <property type="protein sequence ID" value="EFP02959.1"/>
    <property type="molecule type" value="Genomic_DNA"/>
</dbReference>
<keyword evidence="1" id="KW-0732">Signal</keyword>
<gene>
    <name evidence="3" type="ORF">CRE_28548</name>
</gene>
<dbReference type="FunCoup" id="E3LMZ5">
    <property type="interactions" value="1081"/>
</dbReference>
<accession>E3LMZ5</accession>
<dbReference type="InParanoid" id="E3LMZ5"/>
<dbReference type="STRING" id="31234.E3LMZ5"/>
<feature type="signal peptide" evidence="1">
    <location>
        <begin position="1"/>
        <end position="20"/>
    </location>
</feature>
<dbReference type="SUPFAM" id="SSF56436">
    <property type="entry name" value="C-type lectin-like"/>
    <property type="match status" value="1"/>
</dbReference>
<dbReference type="OrthoDB" id="5863138at2759"/>
<dbReference type="AlphaFoldDB" id="E3LMZ5"/>
<evidence type="ECO:0000313" key="3">
    <source>
        <dbReference type="EMBL" id="EFP02959.1"/>
    </source>
</evidence>
<dbReference type="PANTHER" id="PTHR47629:SF9">
    <property type="entry name" value="CW DOMAIN-CONTAINING PROTEIN-RELATED"/>
    <property type="match status" value="1"/>
</dbReference>
<dbReference type="OMA" id="NQTGPDC"/>
<reference evidence="3" key="1">
    <citation type="submission" date="2007-07" db="EMBL/GenBank/DDBJ databases">
        <title>PCAP assembly of the Caenorhabditis remanei genome.</title>
        <authorList>
            <consortium name="The Caenorhabditis remanei Sequencing Consortium"/>
            <person name="Wilson R.K."/>
        </authorList>
    </citation>
    <scope>NUCLEOTIDE SEQUENCE [LARGE SCALE GENOMIC DNA]</scope>
    <source>
        <strain evidence="3">PB4641</strain>
    </source>
</reference>
<keyword evidence="4" id="KW-1185">Reference proteome</keyword>
<dbReference type="SMART" id="SM00605">
    <property type="entry name" value="CW"/>
    <property type="match status" value="1"/>
</dbReference>
<dbReference type="PANTHER" id="PTHR47629">
    <property type="entry name" value="C-TYPE LECTIN-RELATED"/>
    <property type="match status" value="1"/>
</dbReference>
<dbReference type="Proteomes" id="UP000008281">
    <property type="component" value="Unassembled WGS sequence"/>
</dbReference>
<feature type="chain" id="PRO_5003175247" description="PAN-3 domain-containing protein" evidence="1">
    <location>
        <begin position="21"/>
        <end position="306"/>
    </location>
</feature>
<evidence type="ECO:0000259" key="2">
    <source>
        <dbReference type="SMART" id="SM00605"/>
    </source>
</evidence>
<evidence type="ECO:0000313" key="4">
    <source>
        <dbReference type="Proteomes" id="UP000008281"/>
    </source>
</evidence>
<protein>
    <recommendedName>
        <fullName evidence="2">PAN-3 domain-containing protein</fullName>
    </recommendedName>
</protein>
<dbReference type="Pfam" id="PF08277">
    <property type="entry name" value="PAN_3"/>
    <property type="match status" value="1"/>
</dbReference>
<proteinExistence type="predicted"/>
<name>E3LMZ5_CAERE</name>
<organism evidence="4">
    <name type="scientific">Caenorhabditis remanei</name>
    <name type="common">Caenorhabditis vulgaris</name>
    <dbReference type="NCBI Taxonomy" id="31234"/>
    <lineage>
        <taxon>Eukaryota</taxon>
        <taxon>Metazoa</taxon>
        <taxon>Ecdysozoa</taxon>
        <taxon>Nematoda</taxon>
        <taxon>Chromadorea</taxon>
        <taxon>Rhabditida</taxon>
        <taxon>Rhabditina</taxon>
        <taxon>Rhabditomorpha</taxon>
        <taxon>Rhabditoidea</taxon>
        <taxon>Rhabditidae</taxon>
        <taxon>Peloderinae</taxon>
        <taxon>Caenorhabditis</taxon>
    </lineage>
</organism>